<keyword evidence="1" id="KW-1133">Transmembrane helix</keyword>
<evidence type="ECO:0000313" key="3">
    <source>
        <dbReference type="Proteomes" id="UP000054771"/>
    </source>
</evidence>
<gene>
    <name evidence="2" type="ORF">ASPCAL04561</name>
</gene>
<protein>
    <submittedName>
        <fullName evidence="2">Uncharacterized protein</fullName>
    </submittedName>
</protein>
<dbReference type="EMBL" id="CDMC01000003">
    <property type="protein sequence ID" value="CEL03406.1"/>
    <property type="molecule type" value="Genomic_DNA"/>
</dbReference>
<evidence type="ECO:0000313" key="2">
    <source>
        <dbReference type="EMBL" id="CEL03406.1"/>
    </source>
</evidence>
<proteinExistence type="predicted"/>
<reference evidence="3" key="1">
    <citation type="journal article" date="2016" name="Genome Announc.">
        <title>Draft genome sequences of fungus Aspergillus calidoustus.</title>
        <authorList>
            <person name="Horn F."/>
            <person name="Linde J."/>
            <person name="Mattern D.J."/>
            <person name="Walther G."/>
            <person name="Guthke R."/>
            <person name="Scherlach K."/>
            <person name="Martin K."/>
            <person name="Brakhage A.A."/>
            <person name="Petzke L."/>
            <person name="Valiante V."/>
        </authorList>
    </citation>
    <scope>NUCLEOTIDE SEQUENCE [LARGE SCALE GENOMIC DNA]</scope>
    <source>
        <strain evidence="3">SF006504</strain>
    </source>
</reference>
<accession>A0A0U5FYJ8</accession>
<keyword evidence="1" id="KW-0812">Transmembrane</keyword>
<keyword evidence="3" id="KW-1185">Reference proteome</keyword>
<feature type="transmembrane region" description="Helical" evidence="1">
    <location>
        <begin position="40"/>
        <end position="60"/>
    </location>
</feature>
<evidence type="ECO:0000256" key="1">
    <source>
        <dbReference type="SAM" id="Phobius"/>
    </source>
</evidence>
<name>A0A0U5FYJ8_ASPCI</name>
<dbReference type="AlphaFoldDB" id="A0A0U5FYJ8"/>
<keyword evidence="1" id="KW-0472">Membrane</keyword>
<organism evidence="2 3">
    <name type="scientific">Aspergillus calidoustus</name>
    <dbReference type="NCBI Taxonomy" id="454130"/>
    <lineage>
        <taxon>Eukaryota</taxon>
        <taxon>Fungi</taxon>
        <taxon>Dikarya</taxon>
        <taxon>Ascomycota</taxon>
        <taxon>Pezizomycotina</taxon>
        <taxon>Eurotiomycetes</taxon>
        <taxon>Eurotiomycetidae</taxon>
        <taxon>Eurotiales</taxon>
        <taxon>Aspergillaceae</taxon>
        <taxon>Aspergillus</taxon>
        <taxon>Aspergillus subgen. Nidulantes</taxon>
    </lineage>
</organism>
<dbReference type="Proteomes" id="UP000054771">
    <property type="component" value="Unassembled WGS sequence"/>
</dbReference>
<sequence length="113" mass="12420">MKEIQSKGWVKTLLVGRGATSFFHFATTKDIKKSRPTGRALARLLLLLSGICATIAAWALNLNDMLERNNKTKPSGGGQNADEPLASRLWLGLFEHPPGALETRPHNPAIRDF</sequence>